<dbReference type="EC" id="1.1.1.133" evidence="3 6"/>
<evidence type="ECO:0000256" key="2">
    <source>
        <dbReference type="ARBA" id="ARBA00010944"/>
    </source>
</evidence>
<evidence type="ECO:0000256" key="3">
    <source>
        <dbReference type="ARBA" id="ARBA00012929"/>
    </source>
</evidence>
<feature type="domain" description="RmlD-like substrate binding" evidence="7">
    <location>
        <begin position="1"/>
        <end position="287"/>
    </location>
</feature>
<gene>
    <name evidence="8" type="primary">rfbD</name>
    <name evidence="8" type="ORF">HX871_15255</name>
</gene>
<dbReference type="Pfam" id="PF04321">
    <property type="entry name" value="RmlD_sub_bind"/>
    <property type="match status" value="1"/>
</dbReference>
<evidence type="ECO:0000313" key="9">
    <source>
        <dbReference type="Proteomes" id="UP000572863"/>
    </source>
</evidence>
<keyword evidence="9" id="KW-1185">Reference proteome</keyword>
<dbReference type="Proteomes" id="UP000572863">
    <property type="component" value="Unassembled WGS sequence"/>
</dbReference>
<comment type="function">
    <text evidence="6">Catalyzes the reduction of dTDP-6-deoxy-L-lyxo-4-hexulose to yield dTDP-L-rhamnose.</text>
</comment>
<dbReference type="EMBL" id="JACARY010000026">
    <property type="protein sequence ID" value="NWD95788.1"/>
    <property type="molecule type" value="Genomic_DNA"/>
</dbReference>
<evidence type="ECO:0000256" key="4">
    <source>
        <dbReference type="ARBA" id="ARBA00017099"/>
    </source>
</evidence>
<dbReference type="InterPro" id="IPR036291">
    <property type="entry name" value="NAD(P)-bd_dom_sf"/>
</dbReference>
<evidence type="ECO:0000313" key="8">
    <source>
        <dbReference type="EMBL" id="NWD95788.1"/>
    </source>
</evidence>
<dbReference type="PANTHER" id="PTHR10491">
    <property type="entry name" value="DTDP-4-DEHYDRORHAMNOSE REDUCTASE"/>
    <property type="match status" value="1"/>
</dbReference>
<protein>
    <recommendedName>
        <fullName evidence="4 6">dTDP-4-dehydrorhamnose reductase</fullName>
        <ecNumber evidence="3 6">1.1.1.133</ecNumber>
    </recommendedName>
</protein>
<evidence type="ECO:0000259" key="7">
    <source>
        <dbReference type="Pfam" id="PF04321"/>
    </source>
</evidence>
<proteinExistence type="inferred from homology"/>
<dbReference type="Gene3D" id="3.40.50.720">
    <property type="entry name" value="NAD(P)-binding Rossmann-like Domain"/>
    <property type="match status" value="1"/>
</dbReference>
<dbReference type="InterPro" id="IPR029903">
    <property type="entry name" value="RmlD-like-bd"/>
</dbReference>
<dbReference type="GO" id="GO:0008831">
    <property type="term" value="F:dTDP-4-dehydrorhamnose reductase activity"/>
    <property type="evidence" value="ECO:0007669"/>
    <property type="project" value="UniProtKB-EC"/>
</dbReference>
<name>A0ABX2QWI6_9PSED</name>
<sequence length="289" mass="31697">MKILITGQHGQVSRELQLRLQGLGELIVLGRDQLDLANADQIRQQVRAHRPGLIINAAAHTAVDLAESEPDAAFAINAIAPGILAEEAKALGIPLIHYSTDYVFDGSKPAPYIETDTTNPLGVYGQSKLAGEHAIAAVGGQYLILRTSWVYSNHGKNFLLTMQRLLQEKPQMRIVADQIGAPTWAGSIANSTRALIERWLAGEPGEWGIYHLTAGGETSWFGFAQAIGEHLREQGKACAELEPIPSSAYPTPAQRPLNSRLDCSRLQQQWHVSQPHWQDALRECLAQQH</sequence>
<dbReference type="InterPro" id="IPR005913">
    <property type="entry name" value="dTDP_dehydrorham_reduct"/>
</dbReference>
<organism evidence="8 9">
    <name type="scientific">Pseudomonas reactans</name>
    <dbReference type="NCBI Taxonomy" id="117680"/>
    <lineage>
        <taxon>Bacteria</taxon>
        <taxon>Pseudomonadati</taxon>
        <taxon>Pseudomonadota</taxon>
        <taxon>Gammaproteobacteria</taxon>
        <taxon>Pseudomonadales</taxon>
        <taxon>Pseudomonadaceae</taxon>
        <taxon>Pseudomonas</taxon>
    </lineage>
</organism>
<dbReference type="Gene3D" id="3.90.25.10">
    <property type="entry name" value="UDP-galactose 4-epimerase, domain 1"/>
    <property type="match status" value="1"/>
</dbReference>
<dbReference type="CDD" id="cd05254">
    <property type="entry name" value="dTDP_HR_like_SDR_e"/>
    <property type="match status" value="1"/>
</dbReference>
<accession>A0ABX2QWI6</accession>
<dbReference type="RefSeq" id="WP_177051757.1">
    <property type="nucleotide sequence ID" value="NZ_JACAQM010000005.1"/>
</dbReference>
<dbReference type="NCBIfam" id="TIGR01214">
    <property type="entry name" value="rmlD"/>
    <property type="match status" value="1"/>
</dbReference>
<comment type="cofactor">
    <cofactor evidence="6">
        <name>Mg(2+)</name>
        <dbReference type="ChEBI" id="CHEBI:18420"/>
    </cofactor>
    <text evidence="6">Binds 1 Mg(2+) ion per monomer.</text>
</comment>
<reference evidence="8 9" key="1">
    <citation type="submission" date="2020-04" db="EMBL/GenBank/DDBJ databases">
        <title>Molecular characterization of pseudomonads from Agaricus bisporus reveal novel blotch 2 pathogens in Western Europe.</title>
        <authorList>
            <person name="Taparia T."/>
            <person name="Krijger M."/>
            <person name="Haynes E."/>
            <person name="Elpinstone J.G."/>
            <person name="Noble R."/>
            <person name="Van Der Wolf J."/>
        </authorList>
    </citation>
    <scope>NUCLEOTIDE SEQUENCE [LARGE SCALE GENOMIC DNA]</scope>
    <source>
        <strain evidence="8 9">P7774</strain>
    </source>
</reference>
<keyword evidence="6" id="KW-0521">NADP</keyword>
<evidence type="ECO:0000256" key="5">
    <source>
        <dbReference type="ARBA" id="ARBA00048200"/>
    </source>
</evidence>
<keyword evidence="6 8" id="KW-0560">Oxidoreductase</keyword>
<evidence type="ECO:0000256" key="6">
    <source>
        <dbReference type="RuleBase" id="RU364082"/>
    </source>
</evidence>
<evidence type="ECO:0000256" key="1">
    <source>
        <dbReference type="ARBA" id="ARBA00004781"/>
    </source>
</evidence>
<dbReference type="SUPFAM" id="SSF51735">
    <property type="entry name" value="NAD(P)-binding Rossmann-fold domains"/>
    <property type="match status" value="1"/>
</dbReference>
<comment type="pathway">
    <text evidence="1 6">Carbohydrate biosynthesis; dTDP-L-rhamnose biosynthesis.</text>
</comment>
<comment type="similarity">
    <text evidence="2 6">Belongs to the dTDP-4-dehydrorhamnose reductase family.</text>
</comment>
<comment type="caution">
    <text evidence="8">The sequence shown here is derived from an EMBL/GenBank/DDBJ whole genome shotgun (WGS) entry which is preliminary data.</text>
</comment>
<dbReference type="PANTHER" id="PTHR10491:SF4">
    <property type="entry name" value="METHIONINE ADENOSYLTRANSFERASE 2 SUBUNIT BETA"/>
    <property type="match status" value="1"/>
</dbReference>
<comment type="catalytic activity">
    <reaction evidence="5 6">
        <text>dTDP-beta-L-rhamnose + NADP(+) = dTDP-4-dehydro-beta-L-rhamnose + NADPH + H(+)</text>
        <dbReference type="Rhea" id="RHEA:21796"/>
        <dbReference type="ChEBI" id="CHEBI:15378"/>
        <dbReference type="ChEBI" id="CHEBI:57510"/>
        <dbReference type="ChEBI" id="CHEBI:57783"/>
        <dbReference type="ChEBI" id="CHEBI:58349"/>
        <dbReference type="ChEBI" id="CHEBI:62830"/>
        <dbReference type="EC" id="1.1.1.133"/>
    </reaction>
</comment>